<evidence type="ECO:0000313" key="3">
    <source>
        <dbReference type="EMBL" id="SVC40293.1"/>
    </source>
</evidence>
<evidence type="ECO:0000259" key="2">
    <source>
        <dbReference type="Pfam" id="PF04909"/>
    </source>
</evidence>
<name>A0A382LUY1_9ZZZZ</name>
<dbReference type="PANTHER" id="PTHR21240">
    <property type="entry name" value="2-AMINO-3-CARBOXYLMUCONATE-6-SEMIALDEHYDE DECARBOXYLASE"/>
    <property type="match status" value="1"/>
</dbReference>
<gene>
    <name evidence="3" type="ORF">METZ01_LOCUS293147</name>
</gene>
<sequence length="229" mass="24717">MMPRTDISVTKVGGSDGLVFVTCGSEVEPSTQEKPKRREVVINGTRVRTVDIHAHCAVPEALALMGEKLAGPGLRIDLDMATEVDLRIKTMDEQGIDIEALSINPNWYGVADQDLAKQIIQIQNQTLAEECAKNSDRFVAFASVALQFPDLATQQLEEGVKKFGLRGVAIGGNVAGDEIADPKFDQFWSKAEQLGVLVFIHPQGDGAPAQLASRFEGNGYLSNVIGNPL</sequence>
<dbReference type="AlphaFoldDB" id="A0A382LUY1"/>
<reference evidence="3" key="1">
    <citation type="submission" date="2018-05" db="EMBL/GenBank/DDBJ databases">
        <authorList>
            <person name="Lanie J.A."/>
            <person name="Ng W.-L."/>
            <person name="Kazmierczak K.M."/>
            <person name="Andrzejewski T.M."/>
            <person name="Davidsen T.M."/>
            <person name="Wayne K.J."/>
            <person name="Tettelin H."/>
            <person name="Glass J.I."/>
            <person name="Rusch D."/>
            <person name="Podicherti R."/>
            <person name="Tsui H.-C.T."/>
            <person name="Winkler M.E."/>
        </authorList>
    </citation>
    <scope>NUCLEOTIDE SEQUENCE</scope>
</reference>
<feature type="domain" description="Amidohydrolase-related" evidence="2">
    <location>
        <begin position="50"/>
        <end position="203"/>
    </location>
</feature>
<protein>
    <recommendedName>
        <fullName evidence="2">Amidohydrolase-related domain-containing protein</fullName>
    </recommendedName>
</protein>
<dbReference type="EMBL" id="UINC01089306">
    <property type="protein sequence ID" value="SVC40293.1"/>
    <property type="molecule type" value="Genomic_DNA"/>
</dbReference>
<dbReference type="SUPFAM" id="SSF51556">
    <property type="entry name" value="Metallo-dependent hydrolases"/>
    <property type="match status" value="1"/>
</dbReference>
<dbReference type="GO" id="GO:0005737">
    <property type="term" value="C:cytoplasm"/>
    <property type="evidence" value="ECO:0007669"/>
    <property type="project" value="TreeGrafter"/>
</dbReference>
<keyword evidence="1" id="KW-0456">Lyase</keyword>
<accession>A0A382LUY1</accession>
<feature type="non-terminal residue" evidence="3">
    <location>
        <position position="229"/>
    </location>
</feature>
<evidence type="ECO:0000256" key="1">
    <source>
        <dbReference type="ARBA" id="ARBA00023239"/>
    </source>
</evidence>
<dbReference type="GO" id="GO:0016831">
    <property type="term" value="F:carboxy-lyase activity"/>
    <property type="evidence" value="ECO:0007669"/>
    <property type="project" value="InterPro"/>
</dbReference>
<dbReference type="Pfam" id="PF04909">
    <property type="entry name" value="Amidohydro_2"/>
    <property type="match status" value="1"/>
</dbReference>
<dbReference type="GO" id="GO:0016787">
    <property type="term" value="F:hydrolase activity"/>
    <property type="evidence" value="ECO:0007669"/>
    <property type="project" value="InterPro"/>
</dbReference>
<dbReference type="InterPro" id="IPR032466">
    <property type="entry name" value="Metal_Hydrolase"/>
</dbReference>
<dbReference type="GO" id="GO:0019748">
    <property type="term" value="P:secondary metabolic process"/>
    <property type="evidence" value="ECO:0007669"/>
    <property type="project" value="TreeGrafter"/>
</dbReference>
<proteinExistence type="predicted"/>
<dbReference type="Gene3D" id="3.20.20.140">
    <property type="entry name" value="Metal-dependent hydrolases"/>
    <property type="match status" value="1"/>
</dbReference>
<organism evidence="3">
    <name type="scientific">marine metagenome</name>
    <dbReference type="NCBI Taxonomy" id="408172"/>
    <lineage>
        <taxon>unclassified sequences</taxon>
        <taxon>metagenomes</taxon>
        <taxon>ecological metagenomes</taxon>
    </lineage>
</organism>
<dbReference type="InterPro" id="IPR006680">
    <property type="entry name" value="Amidohydro-rel"/>
</dbReference>
<dbReference type="PANTHER" id="PTHR21240:SF28">
    <property type="entry name" value="ISO-OROTATE DECARBOXYLASE (EUROFUNG)"/>
    <property type="match status" value="1"/>
</dbReference>
<dbReference type="InterPro" id="IPR032465">
    <property type="entry name" value="ACMSD"/>
</dbReference>